<dbReference type="Proteomes" id="UP000682892">
    <property type="component" value="Chromosome 3"/>
</dbReference>
<feature type="chain" id="PRO_5014308024" evidence="1">
    <location>
        <begin position="22"/>
        <end position="53"/>
    </location>
</feature>
<proteinExistence type="predicted"/>
<evidence type="ECO:0000313" key="3">
    <source>
        <dbReference type="Proteomes" id="UP000682892"/>
    </source>
</evidence>
<dbReference type="EMBL" id="CH477221">
    <property type="protein sequence ID" value="EAT47306.1"/>
    <property type="molecule type" value="Genomic_DNA"/>
</dbReference>
<evidence type="ECO:0000313" key="2">
    <source>
        <dbReference type="EMBL" id="EAT47306.1"/>
    </source>
</evidence>
<keyword evidence="1" id="KW-0732">Signal</keyword>
<reference evidence="2" key="2">
    <citation type="journal article" date="2007" name="Science">
        <title>Genome sequence of Aedes aegypti, a major arbovirus vector.</title>
        <authorList>
            <person name="Nene V."/>
            <person name="Wortman J.R."/>
            <person name="Lawson D."/>
            <person name="Haas B."/>
            <person name="Kodira C."/>
            <person name="Tu Z.J."/>
            <person name="Loftus B."/>
            <person name="Xi Z."/>
            <person name="Megy K."/>
            <person name="Grabherr M."/>
            <person name="Ren Q."/>
            <person name="Zdobnov E.M."/>
            <person name="Lobo N.F."/>
            <person name="Campbell K.S."/>
            <person name="Brown S.E."/>
            <person name="Bonaldo M.F."/>
            <person name="Zhu J."/>
            <person name="Sinkins S.P."/>
            <person name="Hogenkamp D.G."/>
            <person name="Amedeo P."/>
            <person name="Arensburger P."/>
            <person name="Atkinson P.W."/>
            <person name="Bidwell S."/>
            <person name="Biedler J."/>
            <person name="Birney E."/>
            <person name="Bruggner R.V."/>
            <person name="Costas J."/>
            <person name="Coy M.R."/>
            <person name="Crabtree J."/>
            <person name="Crawford M."/>
            <person name="Debruyn B."/>
            <person name="Decaprio D."/>
            <person name="Eiglmeier K."/>
            <person name="Eisenstadt E."/>
            <person name="El-Dorry H."/>
            <person name="Gelbart W.M."/>
            <person name="Gomes S.L."/>
            <person name="Hammond M."/>
            <person name="Hannick L.I."/>
            <person name="Hogan J.R."/>
            <person name="Holmes M.H."/>
            <person name="Jaffe D."/>
            <person name="Johnston J.S."/>
            <person name="Kennedy R.C."/>
            <person name="Koo H."/>
            <person name="Kravitz S."/>
            <person name="Kriventseva E.V."/>
            <person name="Kulp D."/>
            <person name="Labutti K."/>
            <person name="Lee E."/>
            <person name="Li S."/>
            <person name="Lovin D.D."/>
            <person name="Mao C."/>
            <person name="Mauceli E."/>
            <person name="Menck C.F."/>
            <person name="Miller J.R."/>
            <person name="Montgomery P."/>
            <person name="Mori A."/>
            <person name="Nascimento A.L."/>
            <person name="Naveira H.F."/>
            <person name="Nusbaum C."/>
            <person name="O'leary S."/>
            <person name="Orvis J."/>
            <person name="Pertea M."/>
            <person name="Quesneville H."/>
            <person name="Reidenbach K.R."/>
            <person name="Rogers Y.H."/>
            <person name="Roth C.W."/>
            <person name="Schneider J.R."/>
            <person name="Schatz M."/>
            <person name="Shumway M."/>
            <person name="Stanke M."/>
            <person name="Stinson E.O."/>
            <person name="Tubio J.M."/>
            <person name="Vanzee J.P."/>
            <person name="Verjovski-Almeida S."/>
            <person name="Werner D."/>
            <person name="White O."/>
            <person name="Wyder S."/>
            <person name="Zeng Q."/>
            <person name="Zhao Q."/>
            <person name="Zhao Y."/>
            <person name="Hill C.A."/>
            <person name="Raikhel A.S."/>
            <person name="Soares M.B."/>
            <person name="Knudson D.L."/>
            <person name="Lee N.H."/>
            <person name="Galagan J."/>
            <person name="Salzberg S.L."/>
            <person name="Paulsen I.T."/>
            <person name="Dimopoulos G."/>
            <person name="Collins F.H."/>
            <person name="Birren B."/>
            <person name="Fraser-Liggett C.M."/>
            <person name="Severson D.W."/>
        </authorList>
    </citation>
    <scope>NUCLEOTIDE SEQUENCE [LARGE SCALE GENOMIC DNA]</scope>
    <source>
        <strain evidence="2">Liverpool</strain>
    </source>
</reference>
<reference evidence="2" key="3">
    <citation type="submission" date="2012-09" db="EMBL/GenBank/DDBJ databases">
        <authorList>
            <consortium name="VectorBase"/>
        </authorList>
    </citation>
    <scope>NUCLEOTIDE SEQUENCE</scope>
    <source>
        <strain evidence="2">Liverpool</strain>
    </source>
</reference>
<accession>Q17KU8</accession>
<gene>
    <name evidence="2" type="ORF">AaeL_AAEL001550</name>
</gene>
<dbReference type="HOGENOM" id="CLU_3070495_0_0_1"/>
<evidence type="ECO:0000256" key="1">
    <source>
        <dbReference type="SAM" id="SignalP"/>
    </source>
</evidence>
<organism evidence="2 3">
    <name type="scientific">Aedes aegypti</name>
    <name type="common">Yellowfever mosquito</name>
    <name type="synonym">Culex aegypti</name>
    <dbReference type="NCBI Taxonomy" id="7159"/>
    <lineage>
        <taxon>Eukaryota</taxon>
        <taxon>Metazoa</taxon>
        <taxon>Ecdysozoa</taxon>
        <taxon>Arthropoda</taxon>
        <taxon>Hexapoda</taxon>
        <taxon>Insecta</taxon>
        <taxon>Pterygota</taxon>
        <taxon>Neoptera</taxon>
        <taxon>Endopterygota</taxon>
        <taxon>Diptera</taxon>
        <taxon>Nematocera</taxon>
        <taxon>Culicoidea</taxon>
        <taxon>Culicidae</taxon>
        <taxon>Culicinae</taxon>
        <taxon>Aedini</taxon>
        <taxon>Aedes</taxon>
        <taxon>Stegomyia</taxon>
    </lineage>
</organism>
<protein>
    <submittedName>
        <fullName evidence="2">AAEL001550-PA</fullName>
    </submittedName>
</protein>
<feature type="signal peptide" evidence="1">
    <location>
        <begin position="1"/>
        <end position="21"/>
    </location>
</feature>
<dbReference type="AlphaFoldDB" id="Q17KU8"/>
<sequence>MNLNIFLILAFVMLALFECHASAVMKEKRSLLHTIKRSVDQDCDGPGRCDIII</sequence>
<dbReference type="PaxDb" id="7159-AAEL001550-PA"/>
<reference evidence="2" key="1">
    <citation type="submission" date="2005-10" db="EMBL/GenBank/DDBJ databases">
        <authorList>
            <person name="Loftus B.J."/>
            <person name="Nene V.M."/>
            <person name="Hannick L.I."/>
            <person name="Bidwell S."/>
            <person name="Haas B."/>
            <person name="Amedeo P."/>
            <person name="Orvis J."/>
            <person name="Wortman J.R."/>
            <person name="White O.R."/>
            <person name="Salzberg S."/>
            <person name="Shumway M."/>
            <person name="Koo H."/>
            <person name="Zhao Y."/>
            <person name="Holmes M."/>
            <person name="Miller J."/>
            <person name="Schatz M."/>
            <person name="Pop M."/>
            <person name="Pai G."/>
            <person name="Utterback T."/>
            <person name="Rogers Y.-H."/>
            <person name="Kravitz S."/>
            <person name="Fraser C.M."/>
        </authorList>
    </citation>
    <scope>NUCLEOTIDE SEQUENCE</scope>
    <source>
        <strain evidence="2">Liverpool</strain>
    </source>
</reference>
<name>Q17KU8_AEDAE</name>